<proteinExistence type="predicted"/>
<accession>A0A3D9CW81</accession>
<protein>
    <submittedName>
        <fullName evidence="1">Uncharacterized protein</fullName>
    </submittedName>
</protein>
<reference evidence="1 2" key="1">
    <citation type="journal article" date="2006" name="Int. J. Syst. Evol. Microbiol.">
        <title>Chryseobacterium hispanicum sp. nov., isolated from the drinking water distribution system of Sevilla, Spain.</title>
        <authorList>
            <person name="Gallego V."/>
            <person name="Garcia M.T."/>
            <person name="Ventosa A."/>
        </authorList>
    </citation>
    <scope>NUCLEOTIDE SEQUENCE [LARGE SCALE GENOMIC DNA]</scope>
    <source>
        <strain evidence="1 2">KCTC 22104</strain>
    </source>
</reference>
<name>A0A3D9CW81_9FLAO</name>
<sequence>MSEYRNLQFGGYVRLGPLILGSENAFPLLFKHKKLHAANVYLAIKLYPFWDNAFKRHRREQCDCEK</sequence>
<organism evidence="1 2">
    <name type="scientific">Epilithonimonas hispanica</name>
    <dbReference type="NCBI Taxonomy" id="358687"/>
    <lineage>
        <taxon>Bacteria</taxon>
        <taxon>Pseudomonadati</taxon>
        <taxon>Bacteroidota</taxon>
        <taxon>Flavobacteriia</taxon>
        <taxon>Flavobacteriales</taxon>
        <taxon>Weeksellaceae</taxon>
        <taxon>Chryseobacterium group</taxon>
        <taxon>Epilithonimonas</taxon>
    </lineage>
</organism>
<keyword evidence="2" id="KW-1185">Reference proteome</keyword>
<evidence type="ECO:0000313" key="1">
    <source>
        <dbReference type="EMBL" id="REC70036.1"/>
    </source>
</evidence>
<gene>
    <name evidence="1" type="ORF">DRF58_10995</name>
</gene>
<dbReference type="EMBL" id="QNUG01000021">
    <property type="protein sequence ID" value="REC70036.1"/>
    <property type="molecule type" value="Genomic_DNA"/>
</dbReference>
<dbReference type="Proteomes" id="UP000256326">
    <property type="component" value="Unassembled WGS sequence"/>
</dbReference>
<dbReference type="RefSeq" id="WP_116035426.1">
    <property type="nucleotide sequence ID" value="NZ_JBHLVV010000110.1"/>
</dbReference>
<evidence type="ECO:0000313" key="2">
    <source>
        <dbReference type="Proteomes" id="UP000256326"/>
    </source>
</evidence>
<dbReference type="AlphaFoldDB" id="A0A3D9CW81"/>
<comment type="caution">
    <text evidence="1">The sequence shown here is derived from an EMBL/GenBank/DDBJ whole genome shotgun (WGS) entry which is preliminary data.</text>
</comment>
<dbReference type="OrthoDB" id="9805336at2"/>